<name>A0A8X6TQQ1_NEPPI</name>
<evidence type="ECO:0000313" key="1">
    <source>
        <dbReference type="EMBL" id="GFT40761.1"/>
    </source>
</evidence>
<dbReference type="AlphaFoldDB" id="A0A8X6TQQ1"/>
<dbReference type="Proteomes" id="UP000887013">
    <property type="component" value="Unassembled WGS sequence"/>
</dbReference>
<accession>A0A8X6TQQ1</accession>
<organism evidence="1 2">
    <name type="scientific">Nephila pilipes</name>
    <name type="common">Giant wood spider</name>
    <name type="synonym">Nephila maculata</name>
    <dbReference type="NCBI Taxonomy" id="299642"/>
    <lineage>
        <taxon>Eukaryota</taxon>
        <taxon>Metazoa</taxon>
        <taxon>Ecdysozoa</taxon>
        <taxon>Arthropoda</taxon>
        <taxon>Chelicerata</taxon>
        <taxon>Arachnida</taxon>
        <taxon>Araneae</taxon>
        <taxon>Araneomorphae</taxon>
        <taxon>Entelegynae</taxon>
        <taxon>Araneoidea</taxon>
        <taxon>Nephilidae</taxon>
        <taxon>Nephila</taxon>
    </lineage>
</organism>
<evidence type="ECO:0000313" key="2">
    <source>
        <dbReference type="Proteomes" id="UP000887013"/>
    </source>
</evidence>
<gene>
    <name evidence="1" type="ORF">NPIL_136771</name>
</gene>
<keyword evidence="2" id="KW-1185">Reference proteome</keyword>
<comment type="caution">
    <text evidence="1">The sequence shown here is derived from an EMBL/GenBank/DDBJ whole genome shotgun (WGS) entry which is preliminary data.</text>
</comment>
<dbReference type="EMBL" id="BMAW01014837">
    <property type="protein sequence ID" value="GFT40761.1"/>
    <property type="molecule type" value="Genomic_DNA"/>
</dbReference>
<sequence length="117" mass="12813">MENSKSSTPLQMAVRHTLRNAAYTCCSQDQIPSWNFMPWSSSGRAVQLPSIRRPVGHLKHRPTRKIKLSKRDRSLMLAQNSTSSQLQAPSACQVALSPLSSASPLGSLSLPAPLWTS</sequence>
<protein>
    <submittedName>
        <fullName evidence="1">Uncharacterized protein</fullName>
    </submittedName>
</protein>
<reference evidence="1" key="1">
    <citation type="submission" date="2020-08" db="EMBL/GenBank/DDBJ databases">
        <title>Multicomponent nature underlies the extraordinary mechanical properties of spider dragline silk.</title>
        <authorList>
            <person name="Kono N."/>
            <person name="Nakamura H."/>
            <person name="Mori M."/>
            <person name="Yoshida Y."/>
            <person name="Ohtoshi R."/>
            <person name="Malay A.D."/>
            <person name="Moran D.A.P."/>
            <person name="Tomita M."/>
            <person name="Numata K."/>
            <person name="Arakawa K."/>
        </authorList>
    </citation>
    <scope>NUCLEOTIDE SEQUENCE</scope>
</reference>
<proteinExistence type="predicted"/>